<proteinExistence type="predicted"/>
<dbReference type="Gene3D" id="3.30.420.40">
    <property type="match status" value="1"/>
</dbReference>
<reference evidence="4" key="1">
    <citation type="journal article" date="2014" name="Front. Microbiol.">
        <title>High frequency of phylogenetically diverse reductive dehalogenase-homologous genes in deep subseafloor sedimentary metagenomes.</title>
        <authorList>
            <person name="Kawai M."/>
            <person name="Futagami T."/>
            <person name="Toyoda A."/>
            <person name="Takaki Y."/>
            <person name="Nishi S."/>
            <person name="Hori S."/>
            <person name="Arai W."/>
            <person name="Tsubouchi T."/>
            <person name="Morono Y."/>
            <person name="Uchiyama I."/>
            <person name="Ito T."/>
            <person name="Fujiyama A."/>
            <person name="Inagaki F."/>
            <person name="Takami H."/>
        </authorList>
    </citation>
    <scope>NUCLEOTIDE SEQUENCE</scope>
    <source>
        <strain evidence="4">Expedition CK06-06</strain>
    </source>
</reference>
<dbReference type="GO" id="GO:0005975">
    <property type="term" value="P:carbohydrate metabolic process"/>
    <property type="evidence" value="ECO:0007669"/>
    <property type="project" value="InterPro"/>
</dbReference>
<dbReference type="PANTHER" id="PTHR43095">
    <property type="entry name" value="SUGAR KINASE"/>
    <property type="match status" value="1"/>
</dbReference>
<dbReference type="InterPro" id="IPR018484">
    <property type="entry name" value="FGGY_N"/>
</dbReference>
<feature type="domain" description="Carbohydrate kinase FGGY N-terminal" evidence="3">
    <location>
        <begin position="5"/>
        <end position="178"/>
    </location>
</feature>
<dbReference type="AlphaFoldDB" id="X1V1B8"/>
<protein>
    <recommendedName>
        <fullName evidence="3">Carbohydrate kinase FGGY N-terminal domain-containing protein</fullName>
    </recommendedName>
</protein>
<dbReference type="SUPFAM" id="SSF53067">
    <property type="entry name" value="Actin-like ATPase domain"/>
    <property type="match status" value="1"/>
</dbReference>
<accession>X1V1B8</accession>
<name>X1V1B8_9ZZZZ</name>
<keyword evidence="2" id="KW-0418">Kinase</keyword>
<dbReference type="EMBL" id="BARW01037222">
    <property type="protein sequence ID" value="GAJ23469.1"/>
    <property type="molecule type" value="Genomic_DNA"/>
</dbReference>
<evidence type="ECO:0000259" key="3">
    <source>
        <dbReference type="Pfam" id="PF00370"/>
    </source>
</evidence>
<organism evidence="4">
    <name type="scientific">marine sediment metagenome</name>
    <dbReference type="NCBI Taxonomy" id="412755"/>
    <lineage>
        <taxon>unclassified sequences</taxon>
        <taxon>metagenomes</taxon>
        <taxon>ecological metagenomes</taxon>
    </lineage>
</organism>
<dbReference type="PANTHER" id="PTHR43095:SF5">
    <property type="entry name" value="XYLULOSE KINASE"/>
    <property type="match status" value="1"/>
</dbReference>
<dbReference type="InterPro" id="IPR043129">
    <property type="entry name" value="ATPase_NBD"/>
</dbReference>
<keyword evidence="1" id="KW-0808">Transferase</keyword>
<dbReference type="InterPro" id="IPR050406">
    <property type="entry name" value="FGGY_Carb_Kinase"/>
</dbReference>
<evidence type="ECO:0000256" key="1">
    <source>
        <dbReference type="ARBA" id="ARBA00022679"/>
    </source>
</evidence>
<feature type="non-terminal residue" evidence="4">
    <location>
        <position position="180"/>
    </location>
</feature>
<gene>
    <name evidence="4" type="ORF">S12H4_57523</name>
</gene>
<sequence length="180" mass="20501">MKMEYVIGADIGTSSTRIIICDKNGNIISEGRSSYKLIRPEPGWVEQKAEWWYEAFCIACGKAIEKAKIDKKQIKACGITHQRQSFVPVDENLNTLRNGILWNDMRCGDQAEQACKKLGIEKIYRRTGFPPATMTLYKIMWIRDNEPDIYKKAHKFLLVSDYVIARLTGVVATVESSATF</sequence>
<evidence type="ECO:0000256" key="2">
    <source>
        <dbReference type="ARBA" id="ARBA00022777"/>
    </source>
</evidence>
<dbReference type="GO" id="GO:0016301">
    <property type="term" value="F:kinase activity"/>
    <property type="evidence" value="ECO:0007669"/>
    <property type="project" value="UniProtKB-KW"/>
</dbReference>
<dbReference type="Pfam" id="PF00370">
    <property type="entry name" value="FGGY_N"/>
    <property type="match status" value="1"/>
</dbReference>
<comment type="caution">
    <text evidence="4">The sequence shown here is derived from an EMBL/GenBank/DDBJ whole genome shotgun (WGS) entry which is preliminary data.</text>
</comment>
<evidence type="ECO:0000313" key="4">
    <source>
        <dbReference type="EMBL" id="GAJ23469.1"/>
    </source>
</evidence>